<gene>
    <name evidence="1" type="ORF">METZ01_LOCUS391745</name>
</gene>
<feature type="non-terminal residue" evidence="1">
    <location>
        <position position="1"/>
    </location>
</feature>
<organism evidence="1">
    <name type="scientific">marine metagenome</name>
    <dbReference type="NCBI Taxonomy" id="408172"/>
    <lineage>
        <taxon>unclassified sequences</taxon>
        <taxon>metagenomes</taxon>
        <taxon>ecological metagenomes</taxon>
    </lineage>
</organism>
<evidence type="ECO:0000313" key="1">
    <source>
        <dbReference type="EMBL" id="SVD38891.1"/>
    </source>
</evidence>
<proteinExistence type="predicted"/>
<reference evidence="1" key="1">
    <citation type="submission" date="2018-05" db="EMBL/GenBank/DDBJ databases">
        <authorList>
            <person name="Lanie J.A."/>
            <person name="Ng W.-L."/>
            <person name="Kazmierczak K.M."/>
            <person name="Andrzejewski T.M."/>
            <person name="Davidsen T.M."/>
            <person name="Wayne K.J."/>
            <person name="Tettelin H."/>
            <person name="Glass J.I."/>
            <person name="Rusch D."/>
            <person name="Podicherti R."/>
            <person name="Tsui H.-C.T."/>
            <person name="Winkler M.E."/>
        </authorList>
    </citation>
    <scope>NUCLEOTIDE SEQUENCE</scope>
</reference>
<accession>A0A382UYZ1</accession>
<dbReference type="AlphaFoldDB" id="A0A382UYZ1"/>
<protein>
    <submittedName>
        <fullName evidence="1">Uncharacterized protein</fullName>
    </submittedName>
</protein>
<sequence>RIDESLTPPGWVSVDGTKTANLDLPYDIGFTGGYDEDFVAEALSVRIYGQAVMGRIGTFVGTVGYLDSPPLGNTIIDIEKNGTSIFTTKPQFTQTTALTGGTLSSTPTFASNDRITFKVTQIGSTAQPGTGMRVILKCKV</sequence>
<dbReference type="EMBL" id="UINC01147522">
    <property type="protein sequence ID" value="SVD38891.1"/>
    <property type="molecule type" value="Genomic_DNA"/>
</dbReference>
<name>A0A382UYZ1_9ZZZZ</name>